<protein>
    <submittedName>
        <fullName evidence="1">Uncharacterized protein</fullName>
    </submittedName>
</protein>
<keyword evidence="2" id="KW-1185">Reference proteome</keyword>
<proteinExistence type="predicted"/>
<dbReference type="RefSeq" id="WP_023508208.1">
    <property type="nucleotide sequence ID" value="NZ_LN794217.1"/>
</dbReference>
<sequence length="67" mass="7775">MAWIEKRTQCHIPWLGHGINNLKHYSILNWIPRSSRGMTAAELIHATMLRGNDIEFNTTTPWITTKT</sequence>
<reference evidence="1 2" key="1">
    <citation type="submission" date="2015-01" db="EMBL/GenBank/DDBJ databases">
        <title>Draft genome sequence of Rickettsia monacensis strain IrR/Munich.</title>
        <authorList>
            <person name="Felsheim R.F."/>
            <person name="Johnson S.L."/>
            <person name="Kurtti T.J."/>
            <person name="Munderloh U.G."/>
        </authorList>
    </citation>
    <scope>NUCLEOTIDE SEQUENCE [LARGE SCALE GENOMIC DNA]</scope>
    <source>
        <strain evidence="1 2">IrR/Munich</strain>
    </source>
</reference>
<evidence type="ECO:0000313" key="1">
    <source>
        <dbReference type="EMBL" id="CEO17665.1"/>
    </source>
</evidence>
<accession>A0A0B7J3U1</accession>
<gene>
    <name evidence="1" type="ORF">RMONA_06545</name>
</gene>
<dbReference type="Proteomes" id="UP000018149">
    <property type="component" value="Chromosome I"/>
</dbReference>
<evidence type="ECO:0000313" key="2">
    <source>
        <dbReference type="Proteomes" id="UP000018149"/>
    </source>
</evidence>
<dbReference type="STRING" id="109232.RMONA_06545"/>
<dbReference type="AlphaFoldDB" id="A0A0B7J3U1"/>
<organism evidence="1 2">
    <name type="scientific">Rickettsia monacensis</name>
    <dbReference type="NCBI Taxonomy" id="109232"/>
    <lineage>
        <taxon>Bacteria</taxon>
        <taxon>Pseudomonadati</taxon>
        <taxon>Pseudomonadota</taxon>
        <taxon>Alphaproteobacteria</taxon>
        <taxon>Rickettsiales</taxon>
        <taxon>Rickettsiaceae</taxon>
        <taxon>Rickettsieae</taxon>
        <taxon>Rickettsia</taxon>
        <taxon>spotted fever group</taxon>
    </lineage>
</organism>
<name>A0A0B7J3U1_9RICK</name>
<reference evidence="2" key="2">
    <citation type="submission" date="2015-01" db="EMBL/GenBank/DDBJ databases">
        <authorList>
            <person name="Felsheim R."/>
        </authorList>
    </citation>
    <scope>NUCLEOTIDE SEQUENCE [LARGE SCALE GENOMIC DNA]</scope>
    <source>
        <strain evidence="2">IrR/Munich</strain>
    </source>
</reference>
<dbReference type="EMBL" id="LN794217">
    <property type="protein sequence ID" value="CEO17665.1"/>
    <property type="molecule type" value="Genomic_DNA"/>
</dbReference>
<dbReference type="KEGG" id="rmc:RMONA_06545"/>
<dbReference type="HOGENOM" id="CLU_2809708_0_0_5"/>